<organism evidence="2 3">
    <name type="scientific">Frankliniella fusca</name>
    <dbReference type="NCBI Taxonomy" id="407009"/>
    <lineage>
        <taxon>Eukaryota</taxon>
        <taxon>Metazoa</taxon>
        <taxon>Ecdysozoa</taxon>
        <taxon>Arthropoda</taxon>
        <taxon>Hexapoda</taxon>
        <taxon>Insecta</taxon>
        <taxon>Pterygota</taxon>
        <taxon>Neoptera</taxon>
        <taxon>Paraneoptera</taxon>
        <taxon>Thysanoptera</taxon>
        <taxon>Terebrantia</taxon>
        <taxon>Thripoidea</taxon>
        <taxon>Thripidae</taxon>
        <taxon>Frankliniella</taxon>
    </lineage>
</organism>
<evidence type="ECO:0000313" key="2">
    <source>
        <dbReference type="EMBL" id="KAK3920575.1"/>
    </source>
</evidence>
<dbReference type="Proteomes" id="UP001219518">
    <property type="component" value="Unassembled WGS sequence"/>
</dbReference>
<gene>
    <name evidence="2" type="ORF">KUF71_009846</name>
</gene>
<reference evidence="2" key="1">
    <citation type="submission" date="2021-07" db="EMBL/GenBank/DDBJ databases">
        <authorList>
            <person name="Catto M.A."/>
            <person name="Jacobson A."/>
            <person name="Kennedy G."/>
            <person name="Labadie P."/>
            <person name="Hunt B.G."/>
            <person name="Srinivasan R."/>
        </authorList>
    </citation>
    <scope>NUCLEOTIDE SEQUENCE</scope>
    <source>
        <strain evidence="2">PL_HMW_Pooled</strain>
        <tissue evidence="2">Head</tissue>
    </source>
</reference>
<sequence>MTRVAYIKHKYKDTDTIIKKSTLVKLVNAKCYAMRRQCWDKMRRGDKDSESSLCVRKALPKKTKDVYKPLKVIKSKQRDPSSRRSKEPRREENNKHKHEQKHKSSEERRDSSQSDKNKNHRSSEKDKTVTSRISEKDKTVTSRISEKDKTVAHRSSETDKNERRNSSQKGKNEKHRSSEKGRNEKHRYSEEDRIGKRFSIKRNSLALGSPRKRTPKKNSGSNKCSSFEVYPSENENPATSTPKFGGKRPKPFQGLLQMTFKRSGNESRADNDEQDVKDEEELEDEESEGSGESGPETINSSAYEDEVIDTD</sequence>
<protein>
    <submittedName>
        <fullName evidence="2">Uncharacterized protein</fullName>
    </submittedName>
</protein>
<keyword evidence="3" id="KW-1185">Reference proteome</keyword>
<feature type="compositionally biased region" description="Basic and acidic residues" evidence="1">
    <location>
        <begin position="175"/>
        <end position="195"/>
    </location>
</feature>
<name>A0AAE1HFU0_9NEOP</name>
<accession>A0AAE1HFU0</accession>
<dbReference type="AlphaFoldDB" id="A0AAE1HFU0"/>
<evidence type="ECO:0000256" key="1">
    <source>
        <dbReference type="SAM" id="MobiDB-lite"/>
    </source>
</evidence>
<dbReference type="EMBL" id="JAHWGI010001007">
    <property type="protein sequence ID" value="KAK3920575.1"/>
    <property type="molecule type" value="Genomic_DNA"/>
</dbReference>
<feature type="region of interest" description="Disordered" evidence="1">
    <location>
        <begin position="42"/>
        <end position="311"/>
    </location>
</feature>
<feature type="compositionally biased region" description="Basic and acidic residues" evidence="1">
    <location>
        <begin position="76"/>
        <end position="94"/>
    </location>
</feature>
<evidence type="ECO:0000313" key="3">
    <source>
        <dbReference type="Proteomes" id="UP001219518"/>
    </source>
</evidence>
<feature type="compositionally biased region" description="Acidic residues" evidence="1">
    <location>
        <begin position="272"/>
        <end position="289"/>
    </location>
</feature>
<comment type="caution">
    <text evidence="2">The sequence shown here is derived from an EMBL/GenBank/DDBJ whole genome shotgun (WGS) entry which is preliminary data.</text>
</comment>
<feature type="compositionally biased region" description="Polar residues" evidence="1">
    <location>
        <begin position="233"/>
        <end position="242"/>
    </location>
</feature>
<reference evidence="2" key="2">
    <citation type="journal article" date="2023" name="BMC Genomics">
        <title>Pest status, molecular evolution, and epigenetic factors derived from the genome assembly of Frankliniella fusca, a thysanopteran phytovirus vector.</title>
        <authorList>
            <person name="Catto M.A."/>
            <person name="Labadie P.E."/>
            <person name="Jacobson A.L."/>
            <person name="Kennedy G.G."/>
            <person name="Srinivasan R."/>
            <person name="Hunt B.G."/>
        </authorList>
    </citation>
    <scope>NUCLEOTIDE SEQUENCE</scope>
    <source>
        <strain evidence="2">PL_HMW_Pooled</strain>
    </source>
</reference>
<proteinExistence type="predicted"/>
<feature type="compositionally biased region" description="Basic and acidic residues" evidence="1">
    <location>
        <begin position="102"/>
        <end position="165"/>
    </location>
</feature>